<dbReference type="InParanoid" id="A0A1Y2GG34"/>
<feature type="transmembrane region" description="Helical" evidence="1">
    <location>
        <begin position="21"/>
        <end position="52"/>
    </location>
</feature>
<dbReference type="Proteomes" id="UP000193648">
    <property type="component" value="Unassembled WGS sequence"/>
</dbReference>
<organism evidence="2 3">
    <name type="scientific">Lobosporangium transversale</name>
    <dbReference type="NCBI Taxonomy" id="64571"/>
    <lineage>
        <taxon>Eukaryota</taxon>
        <taxon>Fungi</taxon>
        <taxon>Fungi incertae sedis</taxon>
        <taxon>Mucoromycota</taxon>
        <taxon>Mortierellomycotina</taxon>
        <taxon>Mortierellomycetes</taxon>
        <taxon>Mortierellales</taxon>
        <taxon>Mortierellaceae</taxon>
        <taxon>Lobosporangium</taxon>
    </lineage>
</organism>
<proteinExistence type="predicted"/>
<dbReference type="RefSeq" id="XP_021879039.1">
    <property type="nucleotide sequence ID" value="XM_022019513.1"/>
</dbReference>
<accession>A0A1Y2GG34</accession>
<dbReference type="EMBL" id="MCFF01000033">
    <property type="protein sequence ID" value="ORZ09769.1"/>
    <property type="molecule type" value="Genomic_DNA"/>
</dbReference>
<evidence type="ECO:0000256" key="1">
    <source>
        <dbReference type="SAM" id="Phobius"/>
    </source>
</evidence>
<protein>
    <submittedName>
        <fullName evidence="2">Uncharacterized protein</fullName>
    </submittedName>
</protein>
<keyword evidence="1" id="KW-0472">Membrane</keyword>
<name>A0A1Y2GG34_9FUNG</name>
<dbReference type="AlphaFoldDB" id="A0A1Y2GG34"/>
<keyword evidence="3" id="KW-1185">Reference proteome</keyword>
<evidence type="ECO:0000313" key="3">
    <source>
        <dbReference type="Proteomes" id="UP000193648"/>
    </source>
</evidence>
<dbReference type="GeneID" id="33561358"/>
<evidence type="ECO:0000313" key="2">
    <source>
        <dbReference type="EMBL" id="ORZ09769.1"/>
    </source>
</evidence>
<keyword evidence="1" id="KW-1133">Transmembrane helix</keyword>
<keyword evidence="1" id="KW-0812">Transmembrane</keyword>
<gene>
    <name evidence="2" type="ORF">BCR41DRAFT_136468</name>
</gene>
<sequence>MCTRTRKLFNLWGVAKMPNQLYLLSLFIISLFMRFFIFIFWTSCTVCFRLHYRCPNHIYYLACLIVLAFLKIERLFRKMGRCA</sequence>
<feature type="transmembrane region" description="Helical" evidence="1">
    <location>
        <begin position="58"/>
        <end position="76"/>
    </location>
</feature>
<comment type="caution">
    <text evidence="2">The sequence shown here is derived from an EMBL/GenBank/DDBJ whole genome shotgun (WGS) entry which is preliminary data.</text>
</comment>
<reference evidence="2 3" key="1">
    <citation type="submission" date="2016-07" db="EMBL/GenBank/DDBJ databases">
        <title>Pervasive Adenine N6-methylation of Active Genes in Fungi.</title>
        <authorList>
            <consortium name="DOE Joint Genome Institute"/>
            <person name="Mondo S.J."/>
            <person name="Dannebaum R.O."/>
            <person name="Kuo R.C."/>
            <person name="Labutti K."/>
            <person name="Haridas S."/>
            <person name="Kuo A."/>
            <person name="Salamov A."/>
            <person name="Ahrendt S.R."/>
            <person name="Lipzen A."/>
            <person name="Sullivan W."/>
            <person name="Andreopoulos W.B."/>
            <person name="Clum A."/>
            <person name="Lindquist E."/>
            <person name="Daum C."/>
            <person name="Ramamoorthy G.K."/>
            <person name="Gryganskyi A."/>
            <person name="Culley D."/>
            <person name="Magnuson J.K."/>
            <person name="James T.Y."/>
            <person name="O'Malley M.A."/>
            <person name="Stajich J.E."/>
            <person name="Spatafora J.W."/>
            <person name="Visel A."/>
            <person name="Grigoriev I.V."/>
        </authorList>
    </citation>
    <scope>NUCLEOTIDE SEQUENCE [LARGE SCALE GENOMIC DNA]</scope>
    <source>
        <strain evidence="2 3">NRRL 3116</strain>
    </source>
</reference>